<reference evidence="2" key="1">
    <citation type="submission" date="2021-01" db="EMBL/GenBank/DDBJ databases">
        <title>Genomic Encyclopedia of Type Strains, Phase IV (KMG-IV): sequencing the most valuable type-strain genomes for metagenomic binning, comparative biology and taxonomic classification.</title>
        <authorList>
            <person name="Goeker M."/>
        </authorList>
    </citation>
    <scope>NUCLEOTIDE SEQUENCE</scope>
    <source>
        <strain evidence="2">DSM 25523</strain>
    </source>
</reference>
<name>A0A939BTH9_9BACL</name>
<dbReference type="AlphaFoldDB" id="A0A939BTH9"/>
<protein>
    <submittedName>
        <fullName evidence="2">Tetratricopeptide (TPR) repeat protein</fullName>
    </submittedName>
</protein>
<keyword evidence="1" id="KW-1133">Transmembrane helix</keyword>
<organism evidence="2 3">
    <name type="scientific">Brevibacillus fulvus</name>
    <dbReference type="NCBI Taxonomy" id="1125967"/>
    <lineage>
        <taxon>Bacteria</taxon>
        <taxon>Bacillati</taxon>
        <taxon>Bacillota</taxon>
        <taxon>Bacilli</taxon>
        <taxon>Bacillales</taxon>
        <taxon>Paenibacillaceae</taxon>
        <taxon>Brevibacillus</taxon>
    </lineage>
</organism>
<accession>A0A939BTH9</accession>
<proteinExistence type="predicted"/>
<evidence type="ECO:0000313" key="2">
    <source>
        <dbReference type="EMBL" id="MBM7588466.1"/>
    </source>
</evidence>
<comment type="caution">
    <text evidence="2">The sequence shown here is derived from an EMBL/GenBank/DDBJ whole genome shotgun (WGS) entry which is preliminary data.</text>
</comment>
<dbReference type="RefSeq" id="WP_204516230.1">
    <property type="nucleotide sequence ID" value="NZ_BAABIN010000009.1"/>
</dbReference>
<dbReference type="EMBL" id="JAFBEB010000001">
    <property type="protein sequence ID" value="MBM7588466.1"/>
    <property type="molecule type" value="Genomic_DNA"/>
</dbReference>
<keyword evidence="1" id="KW-0812">Transmembrane</keyword>
<dbReference type="Gene3D" id="1.25.40.10">
    <property type="entry name" value="Tetratricopeptide repeat domain"/>
    <property type="match status" value="1"/>
</dbReference>
<sequence length="229" mass="26335">MELLNLNVLSTLCGIAAVTIVAFIRLHWPFRYQYVSVLFKRNPERVMRILDASYRKNKSRSVAMLDKSTGEILAGNFELAENFVAQGLTVCKEHPSLFNRALIHYLFYNLAIAYFYQGKYDNALELAFRVYQRDRSFTNALGVIICAHARMGDLGNALEAYHHLPKKKARMELQLFCMAEIEAASGNFDHAVNHLRKLMTLHYSVTMHLPMSELEKRLQEWTKASTRVG</sequence>
<dbReference type="InterPro" id="IPR011990">
    <property type="entry name" value="TPR-like_helical_dom_sf"/>
</dbReference>
<dbReference type="InterPro" id="IPR019734">
    <property type="entry name" value="TPR_rpt"/>
</dbReference>
<keyword evidence="1" id="KW-0472">Membrane</keyword>
<evidence type="ECO:0000313" key="3">
    <source>
        <dbReference type="Proteomes" id="UP000717624"/>
    </source>
</evidence>
<evidence type="ECO:0000256" key="1">
    <source>
        <dbReference type="SAM" id="Phobius"/>
    </source>
</evidence>
<dbReference type="SUPFAM" id="SSF48452">
    <property type="entry name" value="TPR-like"/>
    <property type="match status" value="1"/>
</dbReference>
<feature type="transmembrane region" description="Helical" evidence="1">
    <location>
        <begin position="6"/>
        <end position="24"/>
    </location>
</feature>
<gene>
    <name evidence="2" type="ORF">JOD01_000052</name>
</gene>
<dbReference type="Proteomes" id="UP000717624">
    <property type="component" value="Unassembled WGS sequence"/>
</dbReference>
<keyword evidence="3" id="KW-1185">Reference proteome</keyword>
<dbReference type="SMART" id="SM00028">
    <property type="entry name" value="TPR"/>
    <property type="match status" value="2"/>
</dbReference>